<protein>
    <submittedName>
        <fullName evidence="2">40S ribosomal protein S13</fullName>
    </submittedName>
</protein>
<evidence type="ECO:0000313" key="2">
    <source>
        <dbReference type="EMBL" id="GEU82417.1"/>
    </source>
</evidence>
<feature type="region of interest" description="Disordered" evidence="1">
    <location>
        <begin position="354"/>
        <end position="401"/>
    </location>
</feature>
<comment type="caution">
    <text evidence="2">The sequence shown here is derived from an EMBL/GenBank/DDBJ whole genome shotgun (WGS) entry which is preliminary data.</text>
</comment>
<dbReference type="AlphaFoldDB" id="A0A6L2NAB9"/>
<feature type="region of interest" description="Disordered" evidence="1">
    <location>
        <begin position="18"/>
        <end position="51"/>
    </location>
</feature>
<feature type="compositionally biased region" description="Low complexity" evidence="1">
    <location>
        <begin position="380"/>
        <end position="390"/>
    </location>
</feature>
<feature type="compositionally biased region" description="Basic residues" evidence="1">
    <location>
        <begin position="18"/>
        <end position="31"/>
    </location>
</feature>
<sequence length="588" mass="66498">MVSTRSVLNSTSVEVAAPHKKLKVSTTRRRSVPNASSSTSRPVAVPKEQQISTISTEPLEIPQSLYDLIQKVAKFTESLKVNPDNRFAKRKLKYYEPCMRGAVAYHRALDELPLTWKYDPETFFMAHVPKPPTPSKPKPKTKKKIKITWKSYNYHGSYSLNYDELKVWNSFRMTEKAESNEFEEYPYREHLHTVGDVMVVDLLGKFAINTFNKSCQMYVNKDEDNQVSGAEFMECKFYKLTSKYIFYMTIEAIEQGIHGVYKTRVECVTENGAMTLQNFVVKDREPKWNRPWVKPRLEPEVVYETVQDGSSDPQDFYKLTGMVHRETEGGGFNYHNPAFSAHIIIYTSSKDKKAKAFEPNPGSNSSYPPQSGYGVPQTSQPGYGTQPSGYGSYGPPPTQKPPCAAAAQIGYAQPAYGAPPAYSTAGYAQPSYGAQQPPVYGGSYGGVVINRRLYDWYNRSSSAACVRNHWDSLHLLCEIRVSQIGDLAKSSEIWGFLDNSNRSRVQSLFFQKAAIMSSGLKLTHWFGFGPINLRLFNLFLKPHLSRIENSPKKGTGHFGVIFRIWRFKQVMFNVGCVLELSPISLYTG</sequence>
<organism evidence="2">
    <name type="scientific">Tanacetum cinerariifolium</name>
    <name type="common">Dalmatian daisy</name>
    <name type="synonym">Chrysanthemum cinerariifolium</name>
    <dbReference type="NCBI Taxonomy" id="118510"/>
    <lineage>
        <taxon>Eukaryota</taxon>
        <taxon>Viridiplantae</taxon>
        <taxon>Streptophyta</taxon>
        <taxon>Embryophyta</taxon>
        <taxon>Tracheophyta</taxon>
        <taxon>Spermatophyta</taxon>
        <taxon>Magnoliopsida</taxon>
        <taxon>eudicotyledons</taxon>
        <taxon>Gunneridae</taxon>
        <taxon>Pentapetalae</taxon>
        <taxon>asterids</taxon>
        <taxon>campanulids</taxon>
        <taxon>Asterales</taxon>
        <taxon>Asteraceae</taxon>
        <taxon>Asteroideae</taxon>
        <taxon>Anthemideae</taxon>
        <taxon>Anthemidinae</taxon>
        <taxon>Tanacetum</taxon>
    </lineage>
</organism>
<dbReference type="EMBL" id="BKCJ010008475">
    <property type="protein sequence ID" value="GEU82417.1"/>
    <property type="molecule type" value="Genomic_DNA"/>
</dbReference>
<proteinExistence type="predicted"/>
<name>A0A6L2NAB9_TANCI</name>
<evidence type="ECO:0000256" key="1">
    <source>
        <dbReference type="SAM" id="MobiDB-lite"/>
    </source>
</evidence>
<accession>A0A6L2NAB9</accession>
<keyword evidence="2" id="KW-0687">Ribonucleoprotein</keyword>
<reference evidence="2" key="1">
    <citation type="journal article" date="2019" name="Sci. Rep.">
        <title>Draft genome of Tanacetum cinerariifolium, the natural source of mosquito coil.</title>
        <authorList>
            <person name="Yamashiro T."/>
            <person name="Shiraishi A."/>
            <person name="Satake H."/>
            <person name="Nakayama K."/>
        </authorList>
    </citation>
    <scope>NUCLEOTIDE SEQUENCE</scope>
</reference>
<dbReference type="Gene3D" id="1.10.287.10">
    <property type="entry name" value="S15/NS1, RNA-binding"/>
    <property type="match status" value="1"/>
</dbReference>
<dbReference type="GO" id="GO:0005840">
    <property type="term" value="C:ribosome"/>
    <property type="evidence" value="ECO:0007669"/>
    <property type="project" value="UniProtKB-KW"/>
</dbReference>
<keyword evidence="2" id="KW-0689">Ribosomal protein</keyword>
<gene>
    <name evidence="2" type="ORF">Tci_054395</name>
</gene>